<dbReference type="Proteomes" id="UP001218218">
    <property type="component" value="Unassembled WGS sequence"/>
</dbReference>
<accession>A0AAD6YY31</accession>
<evidence type="ECO:0000313" key="2">
    <source>
        <dbReference type="EMBL" id="KAJ7301527.1"/>
    </source>
</evidence>
<organism evidence="2 3">
    <name type="scientific">Mycena albidolilacea</name>
    <dbReference type="NCBI Taxonomy" id="1033008"/>
    <lineage>
        <taxon>Eukaryota</taxon>
        <taxon>Fungi</taxon>
        <taxon>Dikarya</taxon>
        <taxon>Basidiomycota</taxon>
        <taxon>Agaricomycotina</taxon>
        <taxon>Agaricomycetes</taxon>
        <taxon>Agaricomycetidae</taxon>
        <taxon>Agaricales</taxon>
        <taxon>Marasmiineae</taxon>
        <taxon>Mycenaceae</taxon>
        <taxon>Mycena</taxon>
    </lineage>
</organism>
<name>A0AAD6YY31_9AGAR</name>
<dbReference type="EMBL" id="JARIHO010000133">
    <property type="protein sequence ID" value="KAJ7301527.1"/>
    <property type="molecule type" value="Genomic_DNA"/>
</dbReference>
<reference evidence="2" key="1">
    <citation type="submission" date="2023-03" db="EMBL/GenBank/DDBJ databases">
        <title>Massive genome expansion in bonnet fungi (Mycena s.s.) driven by repeated elements and novel gene families across ecological guilds.</title>
        <authorList>
            <consortium name="Lawrence Berkeley National Laboratory"/>
            <person name="Harder C.B."/>
            <person name="Miyauchi S."/>
            <person name="Viragh M."/>
            <person name="Kuo A."/>
            <person name="Thoen E."/>
            <person name="Andreopoulos B."/>
            <person name="Lu D."/>
            <person name="Skrede I."/>
            <person name="Drula E."/>
            <person name="Henrissat B."/>
            <person name="Morin E."/>
            <person name="Kohler A."/>
            <person name="Barry K."/>
            <person name="LaButti K."/>
            <person name="Morin E."/>
            <person name="Salamov A."/>
            <person name="Lipzen A."/>
            <person name="Mereny Z."/>
            <person name="Hegedus B."/>
            <person name="Baldrian P."/>
            <person name="Stursova M."/>
            <person name="Weitz H."/>
            <person name="Taylor A."/>
            <person name="Grigoriev I.V."/>
            <person name="Nagy L.G."/>
            <person name="Martin F."/>
            <person name="Kauserud H."/>
        </authorList>
    </citation>
    <scope>NUCLEOTIDE SEQUENCE</scope>
    <source>
        <strain evidence="2">CBHHK002</strain>
    </source>
</reference>
<proteinExistence type="predicted"/>
<comment type="caution">
    <text evidence="2">The sequence shown here is derived from an EMBL/GenBank/DDBJ whole genome shotgun (WGS) entry which is preliminary data.</text>
</comment>
<dbReference type="CDD" id="cd16449">
    <property type="entry name" value="RING-HC"/>
    <property type="match status" value="1"/>
</dbReference>
<gene>
    <name evidence="2" type="ORF">DFH08DRAFT_827483</name>
</gene>
<sequence length="392" mass="44434">MLTKHRAPHPHFTAVGNDSKIIGYLNAEIMVSSQPFNSREDPLVTSLEDEELPRMVGYPWDYFVADLVRLDKKTSASLVLMAPLRGPKWSEPHVWSLDLADGTGRRHVASLHVPSGLPVTAACSPTTRSEAHVYDPNRDRNIPTRRQMQRENPPRTVKTFNPFASEKPASHPKILVDMSSLESVVTYRRPIPSNAHTLRMASNLPPGEQIARIVTPVSHARDENMPRQARPRARVILALEASLLENRTAARSAVEARSARREERRLARVPMPFPMPPPSANITGWRRSRFTPLKHGDLWKGGQGPPVQLPASEHHKCGICHHVKSHPVSHCYVCIRLWLERSWNCPECIRTMACKPFRQYAEESWIAEAYPNWKDESHVDYSWDGLSFPVPQ</sequence>
<dbReference type="AlphaFoldDB" id="A0AAD6YY31"/>
<keyword evidence="3" id="KW-1185">Reference proteome</keyword>
<evidence type="ECO:0000256" key="1">
    <source>
        <dbReference type="SAM" id="MobiDB-lite"/>
    </source>
</evidence>
<feature type="region of interest" description="Disordered" evidence="1">
    <location>
        <begin position="149"/>
        <end position="168"/>
    </location>
</feature>
<protein>
    <submittedName>
        <fullName evidence="2">Uncharacterized protein</fullName>
    </submittedName>
</protein>
<evidence type="ECO:0000313" key="3">
    <source>
        <dbReference type="Proteomes" id="UP001218218"/>
    </source>
</evidence>